<dbReference type="Pfam" id="PF01301">
    <property type="entry name" value="Glyco_hydro_35"/>
    <property type="match status" value="2"/>
</dbReference>
<evidence type="ECO:0000259" key="7">
    <source>
        <dbReference type="PROSITE" id="PS50228"/>
    </source>
</evidence>
<dbReference type="Gene3D" id="2.60.120.260">
    <property type="entry name" value="Galactose-binding domain-like"/>
    <property type="match status" value="1"/>
</dbReference>
<dbReference type="Gene3D" id="2.60.120.740">
    <property type="match status" value="1"/>
</dbReference>
<evidence type="ECO:0000256" key="1">
    <source>
        <dbReference type="ARBA" id="ARBA00001412"/>
    </source>
</evidence>
<dbReference type="Proteomes" id="UP000030748">
    <property type="component" value="Unassembled WGS sequence"/>
</dbReference>
<dbReference type="Pfam" id="PF21467">
    <property type="entry name" value="BetaGal_gal-bd"/>
    <property type="match status" value="1"/>
</dbReference>
<dbReference type="SUPFAM" id="SSF51445">
    <property type="entry name" value="(Trans)glycosidases"/>
    <property type="match status" value="1"/>
</dbReference>
<dbReference type="InterPro" id="IPR031330">
    <property type="entry name" value="Gly_Hdrlase_35_cat"/>
</dbReference>
<comment type="similarity">
    <text evidence="2 6">Belongs to the glycosyl hydrolase 35 family.</text>
</comment>
<dbReference type="STRING" id="4155.A0A022R6H8"/>
<dbReference type="Pfam" id="PF02140">
    <property type="entry name" value="SUEL_Lectin"/>
    <property type="match status" value="1"/>
</dbReference>
<dbReference type="SUPFAM" id="SSF49785">
    <property type="entry name" value="Galactose-binding domain-like"/>
    <property type="match status" value="1"/>
</dbReference>
<sequence>YYFGGRFDLVRFVKEVHEAGLFVHLRIGPYACAEWNYGGFPVWLHFISGIQFRTTNSLFKVFFECSPFSSFLMNQFTERNGAAETAVSFNTTVPWVMCAQADAPDPIINTCNGFYSLSFRPVEDLAFAVARFFETGGTFQNYYMYFGGTNFGRTAGGPLIATSYDYDAPINEYGLINQPKWGHLRDIHTAIKKCEEHLAHVYYKSSKECAAFLANYDTSSDATVTFRGKSYRFFLAFVTDKEVGLFVGSLGHAALIFVNKRLVGFGYGIHDDARSNTIDVLSMMIGLQNYGPWFDVQGAGLYSVVLTGLTDSKEDLSSAQWTYQVGVEGEFLGLEKESLANSSIWTRGSAIPINHTLTWYKLLLSVSFDKILNNMGKGPVSLNLSGMGKGEAWVNGQSIGRYWSSYLSPSSGCSEDCDYRGTYDASKCLKNCGQPAQTLYLVPRSWLQPGENLLVIHEELGGDPTTISFVTRKGQRICSHVSDSDLPPVDTWEPSVGFGSTTPQLGLKCETGWRIASVLFASFGTPRGNCGASFYPGICHANVSSTVEQMCGGKQGCSIPVSTATLGVGEDPCPNVRKSLAVEILCQKLKWILSQITANF</sequence>
<evidence type="ECO:0000256" key="5">
    <source>
        <dbReference type="ARBA" id="ARBA00023295"/>
    </source>
</evidence>
<dbReference type="CDD" id="cd22842">
    <property type="entry name" value="Gal_Rha_Lectin_BGal"/>
    <property type="match status" value="1"/>
</dbReference>
<feature type="domain" description="SUEL-type lectin" evidence="7">
    <location>
        <begin position="499"/>
        <end position="587"/>
    </location>
</feature>
<evidence type="ECO:0000256" key="4">
    <source>
        <dbReference type="ARBA" id="ARBA00022801"/>
    </source>
</evidence>
<dbReference type="InterPro" id="IPR043159">
    <property type="entry name" value="Lectin_gal-bd_sf"/>
</dbReference>
<proteinExistence type="inferred from homology"/>
<dbReference type="eggNOG" id="KOG0496">
    <property type="taxonomic scope" value="Eukaryota"/>
</dbReference>
<reference evidence="8 9" key="1">
    <citation type="journal article" date="2013" name="Proc. Natl. Acad. Sci. U.S.A.">
        <title>Fine-scale variation in meiotic recombination in Mimulus inferred from population shotgun sequencing.</title>
        <authorList>
            <person name="Hellsten U."/>
            <person name="Wright K.M."/>
            <person name="Jenkins J."/>
            <person name="Shu S."/>
            <person name="Yuan Y."/>
            <person name="Wessler S.R."/>
            <person name="Schmutz J."/>
            <person name="Willis J.H."/>
            <person name="Rokhsar D.S."/>
        </authorList>
    </citation>
    <scope>NUCLEOTIDE SEQUENCE [LARGE SCALE GENOMIC DNA]</scope>
    <source>
        <strain evidence="9">cv. DUN x IM62</strain>
    </source>
</reference>
<dbReference type="InterPro" id="IPR000922">
    <property type="entry name" value="Lectin_gal-bd_dom"/>
</dbReference>
<dbReference type="PANTHER" id="PTHR23421">
    <property type="entry name" value="BETA-GALACTOSIDASE RELATED"/>
    <property type="match status" value="1"/>
</dbReference>
<dbReference type="EC" id="3.2.1.23" evidence="3"/>
<dbReference type="InterPro" id="IPR017853">
    <property type="entry name" value="GH"/>
</dbReference>
<dbReference type="PRINTS" id="PR00742">
    <property type="entry name" value="GLHYDRLASE35"/>
</dbReference>
<gene>
    <name evidence="8" type="ORF">MIMGU_mgv1a022675mg</name>
</gene>
<name>A0A022R6H8_ERYGU</name>
<dbReference type="PROSITE" id="PS50228">
    <property type="entry name" value="SUEL_LECTIN"/>
    <property type="match status" value="1"/>
</dbReference>
<feature type="non-terminal residue" evidence="8">
    <location>
        <position position="1"/>
    </location>
</feature>
<accession>A0A022R6H8</accession>
<evidence type="ECO:0000256" key="6">
    <source>
        <dbReference type="RuleBase" id="RU003679"/>
    </source>
</evidence>
<dbReference type="InterPro" id="IPR048913">
    <property type="entry name" value="BetaGal_gal-bd"/>
</dbReference>
<dbReference type="InterPro" id="IPR008979">
    <property type="entry name" value="Galactose-bd-like_sf"/>
</dbReference>
<evidence type="ECO:0000256" key="2">
    <source>
        <dbReference type="ARBA" id="ARBA00009809"/>
    </source>
</evidence>
<dbReference type="EMBL" id="KI630593">
    <property type="protein sequence ID" value="EYU35831.1"/>
    <property type="molecule type" value="Genomic_DNA"/>
</dbReference>
<dbReference type="AlphaFoldDB" id="A0A022R6H8"/>
<keyword evidence="9" id="KW-1185">Reference proteome</keyword>
<keyword evidence="5" id="KW-0326">Glycosidase</keyword>
<comment type="catalytic activity">
    <reaction evidence="1">
        <text>Hydrolysis of terminal non-reducing beta-D-galactose residues in beta-D-galactosides.</text>
        <dbReference type="EC" id="3.2.1.23"/>
    </reaction>
</comment>
<keyword evidence="4" id="KW-0378">Hydrolase</keyword>
<dbReference type="GO" id="GO:0005975">
    <property type="term" value="P:carbohydrate metabolic process"/>
    <property type="evidence" value="ECO:0007669"/>
    <property type="project" value="InterPro"/>
</dbReference>
<dbReference type="InterPro" id="IPR001944">
    <property type="entry name" value="Glycoside_Hdrlase_35"/>
</dbReference>
<evidence type="ECO:0000256" key="3">
    <source>
        <dbReference type="ARBA" id="ARBA00012756"/>
    </source>
</evidence>
<dbReference type="GO" id="GO:0004565">
    <property type="term" value="F:beta-galactosidase activity"/>
    <property type="evidence" value="ECO:0007669"/>
    <property type="project" value="UniProtKB-EC"/>
</dbReference>
<protein>
    <recommendedName>
        <fullName evidence="3">beta-galactosidase</fullName>
        <ecNumber evidence="3">3.2.1.23</ecNumber>
    </recommendedName>
</protein>
<organism evidence="8 9">
    <name type="scientific">Erythranthe guttata</name>
    <name type="common">Yellow monkey flower</name>
    <name type="synonym">Mimulus guttatus</name>
    <dbReference type="NCBI Taxonomy" id="4155"/>
    <lineage>
        <taxon>Eukaryota</taxon>
        <taxon>Viridiplantae</taxon>
        <taxon>Streptophyta</taxon>
        <taxon>Embryophyta</taxon>
        <taxon>Tracheophyta</taxon>
        <taxon>Spermatophyta</taxon>
        <taxon>Magnoliopsida</taxon>
        <taxon>eudicotyledons</taxon>
        <taxon>Gunneridae</taxon>
        <taxon>Pentapetalae</taxon>
        <taxon>asterids</taxon>
        <taxon>lamiids</taxon>
        <taxon>Lamiales</taxon>
        <taxon>Phrymaceae</taxon>
        <taxon>Erythranthe</taxon>
    </lineage>
</organism>
<dbReference type="GO" id="GO:0030246">
    <property type="term" value="F:carbohydrate binding"/>
    <property type="evidence" value="ECO:0007669"/>
    <property type="project" value="InterPro"/>
</dbReference>
<evidence type="ECO:0000313" key="9">
    <source>
        <dbReference type="Proteomes" id="UP000030748"/>
    </source>
</evidence>
<evidence type="ECO:0000313" key="8">
    <source>
        <dbReference type="EMBL" id="EYU35831.1"/>
    </source>
</evidence>
<dbReference type="Gene3D" id="3.20.20.80">
    <property type="entry name" value="Glycosidases"/>
    <property type="match status" value="2"/>
</dbReference>